<dbReference type="EMBL" id="JACAGB010000059">
    <property type="protein sequence ID" value="KAF6279463.1"/>
    <property type="molecule type" value="Genomic_DNA"/>
</dbReference>
<proteinExistence type="predicted"/>
<dbReference type="AlphaFoldDB" id="A0A7J7RTJ7"/>
<evidence type="ECO:0000313" key="1">
    <source>
        <dbReference type="EMBL" id="KAF6279463.1"/>
    </source>
</evidence>
<keyword evidence="2" id="KW-1185">Reference proteome</keyword>
<evidence type="ECO:0000313" key="2">
    <source>
        <dbReference type="Proteomes" id="UP000558488"/>
    </source>
</evidence>
<accession>A0A7J7RTJ7</accession>
<sequence>MGPTTLAQWDEALTNELSGQASAFSLFHFVSYGQCSWLVTQSLLSYVKGFIISHRRILRNQQQSSLFVGAFVSSFCYDALFVHPHIVCDSVGYLPGSRSKRQAIQLNHFYYWTFRINLEDSYYLEYTYHSFFKYIFLLLSERKGEREKERNINDEKN</sequence>
<name>A0A7J7RTJ7_PIPKU</name>
<gene>
    <name evidence="1" type="ORF">mPipKuh1_010241</name>
</gene>
<reference evidence="1 2" key="1">
    <citation type="journal article" date="2020" name="Nature">
        <title>Six reference-quality genomes reveal evolution of bat adaptations.</title>
        <authorList>
            <person name="Jebb D."/>
            <person name="Huang Z."/>
            <person name="Pippel M."/>
            <person name="Hughes G.M."/>
            <person name="Lavrichenko K."/>
            <person name="Devanna P."/>
            <person name="Winkler S."/>
            <person name="Jermiin L.S."/>
            <person name="Skirmuntt E.C."/>
            <person name="Katzourakis A."/>
            <person name="Burkitt-Gray L."/>
            <person name="Ray D.A."/>
            <person name="Sullivan K.A.M."/>
            <person name="Roscito J.G."/>
            <person name="Kirilenko B.M."/>
            <person name="Davalos L.M."/>
            <person name="Corthals A.P."/>
            <person name="Power M.L."/>
            <person name="Jones G."/>
            <person name="Ransome R.D."/>
            <person name="Dechmann D.K.N."/>
            <person name="Locatelli A.G."/>
            <person name="Puechmaille S.J."/>
            <person name="Fedrigo O."/>
            <person name="Jarvis E.D."/>
            <person name="Hiller M."/>
            <person name="Vernes S.C."/>
            <person name="Myers E.W."/>
            <person name="Teeling E.C."/>
        </authorList>
    </citation>
    <scope>NUCLEOTIDE SEQUENCE [LARGE SCALE GENOMIC DNA]</scope>
    <source>
        <strain evidence="1">MPipKuh1</strain>
        <tissue evidence="1">Flight muscle</tissue>
    </source>
</reference>
<comment type="caution">
    <text evidence="1">The sequence shown here is derived from an EMBL/GenBank/DDBJ whole genome shotgun (WGS) entry which is preliminary data.</text>
</comment>
<organism evidence="1 2">
    <name type="scientific">Pipistrellus kuhlii</name>
    <name type="common">Kuhl's pipistrelle</name>
    <dbReference type="NCBI Taxonomy" id="59472"/>
    <lineage>
        <taxon>Eukaryota</taxon>
        <taxon>Metazoa</taxon>
        <taxon>Chordata</taxon>
        <taxon>Craniata</taxon>
        <taxon>Vertebrata</taxon>
        <taxon>Euteleostomi</taxon>
        <taxon>Mammalia</taxon>
        <taxon>Eutheria</taxon>
        <taxon>Laurasiatheria</taxon>
        <taxon>Chiroptera</taxon>
        <taxon>Yangochiroptera</taxon>
        <taxon>Vespertilionidae</taxon>
        <taxon>Pipistrellus</taxon>
    </lineage>
</organism>
<dbReference type="Proteomes" id="UP000558488">
    <property type="component" value="Unassembled WGS sequence"/>
</dbReference>
<protein>
    <submittedName>
        <fullName evidence="1">Uncharacterized protein</fullName>
    </submittedName>
</protein>